<dbReference type="Proteomes" id="UP000027442">
    <property type="component" value="Unassembled WGS sequence"/>
</dbReference>
<feature type="chain" id="PRO_5001665606" description="Peptidase S9 prolyl oligopeptidase catalytic domain-containing protein" evidence="1">
    <location>
        <begin position="22"/>
        <end position="577"/>
    </location>
</feature>
<dbReference type="RefSeq" id="WP_018968048.1">
    <property type="nucleotide sequence ID" value="NZ_KB899220.1"/>
</dbReference>
<proteinExistence type="predicted"/>
<evidence type="ECO:0000259" key="3">
    <source>
        <dbReference type="Pfam" id="PF18435"/>
    </source>
</evidence>
<sequence length="577" mass="64468">MNKFIFTLAAFLLAVTNICHAQVTADKAIKSVKSYGFIDLEGAKLSAIIVEYNRFVHRRWVSKATYDITNYVIEQEKQHGFNDVIEQDKDAVKGNEGHIVRVYVNSKPQTSFSGGTRKGRFVVIEVNTAYMLKGSNLAYTTSMMAGVKQIRRVGTIKPDRKMHVNYTTSEKTDRRGQTHTVYNTEKDKIILPQFASDRGWAFHEIGKNAFRATHCYSEYTGKYYDFELPYAIYLPSKEVMEANKGRIALNIHMEHAGGLDTDPMSGVTSSRAAVKLADKRLQHRNPAIIVVPQVEESRRSTDDMMASSEVNTAVWQLIDSLLLHYKGYIDENRIYGTGQSMGGMLLLNMAAQRDNFFAALAVVGAQWGNNYNKAFQHNNASARTPQNDPISFGGADQTTCKEFENWYYMVSDDNILVHTCVDDPLAKGLWAALKDYYQAAGTELAFAQWDPYLPKAEQEANDKSLVARTASAPGCGIAWGAFTRGNHMSTWKYAYNLDAPFEWLFAQNRQTAINRGKLQQLKAPWLGRDGNGKIKKGSGTAGLNSAQFTPSGASNVFVEDWKVSSVETTKSPQESAK</sequence>
<keyword evidence="1" id="KW-0732">Signal</keyword>
<feature type="signal peptide" evidence="1">
    <location>
        <begin position="1"/>
        <end position="21"/>
    </location>
</feature>
<dbReference type="SUPFAM" id="SSF53474">
    <property type="entry name" value="alpha/beta-Hydrolases"/>
    <property type="match status" value="1"/>
</dbReference>
<dbReference type="Gene3D" id="3.40.50.1820">
    <property type="entry name" value="alpha/beta hydrolase"/>
    <property type="match status" value="1"/>
</dbReference>
<organism evidence="4 5">
    <name type="scientific">Hoylesella loescheii DSM 19665 = JCM 12249 = ATCC 15930</name>
    <dbReference type="NCBI Taxonomy" id="1122985"/>
    <lineage>
        <taxon>Bacteria</taxon>
        <taxon>Pseudomonadati</taxon>
        <taxon>Bacteroidota</taxon>
        <taxon>Bacteroidia</taxon>
        <taxon>Bacteroidales</taxon>
        <taxon>Prevotellaceae</taxon>
        <taxon>Hoylesella</taxon>
    </lineage>
</organism>
<dbReference type="HOGENOM" id="CLU_472390_0_0_10"/>
<dbReference type="InterPro" id="IPR041172">
    <property type="entry name" value="EstA_Ig-like_N"/>
</dbReference>
<dbReference type="InterPro" id="IPR001375">
    <property type="entry name" value="Peptidase_S9_cat"/>
</dbReference>
<dbReference type="Pfam" id="PF18435">
    <property type="entry name" value="EstA_Ig_like"/>
    <property type="match status" value="1"/>
</dbReference>
<protein>
    <recommendedName>
        <fullName evidence="6">Peptidase S9 prolyl oligopeptidase catalytic domain-containing protein</fullName>
    </recommendedName>
</protein>
<name>A0A069QSG5_HOYLO</name>
<comment type="caution">
    <text evidence="4">The sequence shown here is derived from an EMBL/GenBank/DDBJ whole genome shotgun (WGS) entry which is preliminary data.</text>
</comment>
<keyword evidence="5" id="KW-1185">Reference proteome</keyword>
<dbReference type="InterPro" id="IPR029058">
    <property type="entry name" value="AB_hydrolase_fold"/>
</dbReference>
<dbReference type="AlphaFoldDB" id="A0A069QSG5"/>
<feature type="domain" description="Esterase Ig-like N-terminal" evidence="3">
    <location>
        <begin position="41"/>
        <end position="167"/>
    </location>
</feature>
<accession>A0A069QSG5</accession>
<evidence type="ECO:0000313" key="4">
    <source>
        <dbReference type="EMBL" id="KDR52791.1"/>
    </source>
</evidence>
<dbReference type="eggNOG" id="COG4099">
    <property type="taxonomic scope" value="Bacteria"/>
</dbReference>
<reference evidence="4 5" key="1">
    <citation type="submission" date="2013-08" db="EMBL/GenBank/DDBJ databases">
        <authorList>
            <person name="Weinstock G."/>
            <person name="Sodergren E."/>
            <person name="Wylie T."/>
            <person name="Fulton L."/>
            <person name="Fulton R."/>
            <person name="Fronick C."/>
            <person name="O'Laughlin M."/>
            <person name="Godfrey J."/>
            <person name="Miner T."/>
            <person name="Herter B."/>
            <person name="Appelbaum E."/>
            <person name="Cordes M."/>
            <person name="Lek S."/>
            <person name="Wollam A."/>
            <person name="Pepin K.H."/>
            <person name="Palsikar V.B."/>
            <person name="Mitreva M."/>
            <person name="Wilson R.K."/>
        </authorList>
    </citation>
    <scope>NUCLEOTIDE SEQUENCE [LARGE SCALE GENOMIC DNA]</scope>
    <source>
        <strain evidence="4 5">ATCC 15930</strain>
    </source>
</reference>
<dbReference type="Gene3D" id="2.60.40.2180">
    <property type="match status" value="1"/>
</dbReference>
<evidence type="ECO:0008006" key="6">
    <source>
        <dbReference type="Google" id="ProtNLM"/>
    </source>
</evidence>
<evidence type="ECO:0000256" key="1">
    <source>
        <dbReference type="SAM" id="SignalP"/>
    </source>
</evidence>
<dbReference type="EMBL" id="JNGW01000044">
    <property type="protein sequence ID" value="KDR52791.1"/>
    <property type="molecule type" value="Genomic_DNA"/>
</dbReference>
<gene>
    <name evidence="4" type="ORF">HMPREF1991_01095</name>
</gene>
<evidence type="ECO:0000313" key="5">
    <source>
        <dbReference type="Proteomes" id="UP000027442"/>
    </source>
</evidence>
<feature type="domain" description="Peptidase S9 prolyl oligopeptidase catalytic" evidence="2">
    <location>
        <begin position="326"/>
        <end position="365"/>
    </location>
</feature>
<dbReference type="Pfam" id="PF00326">
    <property type="entry name" value="Peptidase_S9"/>
    <property type="match status" value="1"/>
</dbReference>
<evidence type="ECO:0000259" key="2">
    <source>
        <dbReference type="Pfam" id="PF00326"/>
    </source>
</evidence>
<dbReference type="PATRIC" id="fig|1122985.7.peg.1137"/>